<proteinExistence type="predicted"/>
<protein>
    <submittedName>
        <fullName evidence="1">DUF268 domain-containing protein</fullName>
    </submittedName>
</protein>
<reference evidence="1 2" key="1">
    <citation type="submission" date="2024-07" db="EMBL/GenBank/DDBJ databases">
        <authorList>
            <person name="Pitt A."/>
            <person name="Hahn M.W."/>
        </authorList>
    </citation>
    <scope>NUCLEOTIDE SEQUENCE [LARGE SCALE GENOMIC DNA]</scope>
    <source>
        <strain evidence="1 2">2-AUSEE-184A6</strain>
    </source>
</reference>
<comment type="caution">
    <text evidence="1">The sequence shown here is derived from an EMBL/GenBank/DDBJ whole genome shotgun (WGS) entry which is preliminary data.</text>
</comment>
<dbReference type="Pfam" id="PF03269">
    <property type="entry name" value="DUF268"/>
    <property type="match status" value="1"/>
</dbReference>
<dbReference type="EMBL" id="JBEWZG010000002">
    <property type="protein sequence ID" value="MFL0206207.1"/>
    <property type="molecule type" value="Genomic_DNA"/>
</dbReference>
<organism evidence="1 2">
    <name type="scientific">Aquirufa novilacunae</name>
    <dbReference type="NCBI Taxonomy" id="3139305"/>
    <lineage>
        <taxon>Bacteria</taxon>
        <taxon>Pseudomonadati</taxon>
        <taxon>Bacteroidota</taxon>
        <taxon>Cytophagia</taxon>
        <taxon>Cytophagales</taxon>
        <taxon>Flectobacillaceae</taxon>
        <taxon>Aquirufa</taxon>
    </lineage>
</organism>
<evidence type="ECO:0000313" key="1">
    <source>
        <dbReference type="EMBL" id="MFL0206207.1"/>
    </source>
</evidence>
<sequence length="269" mass="31045">MIKLERISLLVVLNRWLIQFGIDIRRTYFAFRALPSLFKEYFILKKYSDADWPVELSYPCLNDRFDFAGTIDKQYFHQDIYVANQIFSRDPFSHIDIGSRIDGFIAHLAVFRKIKIIDIRPVDLGLTNVEFIQADICSENFKMNNAVSVSCLHTIEHFGLGRYGDPIGFKLWEVGISNIWNIVDDSGILYLSFPVGKQRIVFNAHRIFKPSTVLNNLKNSKILSFVYIDDEGKFNETLLTNYSDIDNVVANFDYGLGIFVLQKSIVDSI</sequence>
<gene>
    <name evidence="1" type="ORF">V7S74_05590</name>
</gene>
<dbReference type="InterPro" id="IPR004951">
    <property type="entry name" value="DUF268_CAE_spp"/>
</dbReference>
<name>A0ABW8SWA6_9BACT</name>
<evidence type="ECO:0000313" key="2">
    <source>
        <dbReference type="Proteomes" id="UP001623559"/>
    </source>
</evidence>
<accession>A0ABW8SWA6</accession>
<dbReference type="RefSeq" id="WP_406777787.1">
    <property type="nucleotide sequence ID" value="NZ_JBEWZG010000002.1"/>
</dbReference>
<dbReference type="Proteomes" id="UP001623559">
    <property type="component" value="Unassembled WGS sequence"/>
</dbReference>